<accession>A0A1E3PM53</accession>
<gene>
    <name evidence="1" type="ORF">NADFUDRAFT_50438</name>
</gene>
<dbReference type="STRING" id="857566.A0A1E3PM53"/>
<dbReference type="OrthoDB" id="4076200at2759"/>
<sequence length="223" mass="25046">MSTPPTLESLQEELNVIKAQLTKANAVIADTGRHVLSLQVNGERQRLGQLDLNSSAPVESYAYDSATAASVTAEDVTELVTELQSQLDLQEERSIRRSANAFVIKDTDFIAPLPTTDSSIPTYEEGFPATLDDFNQLDHEGIVTWLKYYELLPPDEAEMARLRRLLDIEEDDEEEETVPVSESLSEETIDFEHGELSKAEQDTLFDNLARFLGLRIRRTTGVW</sequence>
<organism evidence="1 2">
    <name type="scientific">Nadsonia fulvescens var. elongata DSM 6958</name>
    <dbReference type="NCBI Taxonomy" id="857566"/>
    <lineage>
        <taxon>Eukaryota</taxon>
        <taxon>Fungi</taxon>
        <taxon>Dikarya</taxon>
        <taxon>Ascomycota</taxon>
        <taxon>Saccharomycotina</taxon>
        <taxon>Dipodascomycetes</taxon>
        <taxon>Dipodascales</taxon>
        <taxon>Dipodascales incertae sedis</taxon>
        <taxon>Nadsonia</taxon>
    </lineage>
</organism>
<dbReference type="AlphaFoldDB" id="A0A1E3PM53"/>
<evidence type="ECO:0000313" key="2">
    <source>
        <dbReference type="Proteomes" id="UP000095009"/>
    </source>
</evidence>
<proteinExistence type="predicted"/>
<dbReference type="EMBL" id="KV454408">
    <property type="protein sequence ID" value="ODQ66521.1"/>
    <property type="molecule type" value="Genomic_DNA"/>
</dbReference>
<reference evidence="1 2" key="1">
    <citation type="journal article" date="2016" name="Proc. Natl. Acad. Sci. U.S.A.">
        <title>Comparative genomics of biotechnologically important yeasts.</title>
        <authorList>
            <person name="Riley R."/>
            <person name="Haridas S."/>
            <person name="Wolfe K.H."/>
            <person name="Lopes M.R."/>
            <person name="Hittinger C.T."/>
            <person name="Goeker M."/>
            <person name="Salamov A.A."/>
            <person name="Wisecaver J.H."/>
            <person name="Long T.M."/>
            <person name="Calvey C.H."/>
            <person name="Aerts A.L."/>
            <person name="Barry K.W."/>
            <person name="Choi C."/>
            <person name="Clum A."/>
            <person name="Coughlan A.Y."/>
            <person name="Deshpande S."/>
            <person name="Douglass A.P."/>
            <person name="Hanson S.J."/>
            <person name="Klenk H.-P."/>
            <person name="LaButti K.M."/>
            <person name="Lapidus A."/>
            <person name="Lindquist E.A."/>
            <person name="Lipzen A.M."/>
            <person name="Meier-Kolthoff J.P."/>
            <person name="Ohm R.A."/>
            <person name="Otillar R.P."/>
            <person name="Pangilinan J.L."/>
            <person name="Peng Y."/>
            <person name="Rokas A."/>
            <person name="Rosa C.A."/>
            <person name="Scheuner C."/>
            <person name="Sibirny A.A."/>
            <person name="Slot J.C."/>
            <person name="Stielow J.B."/>
            <person name="Sun H."/>
            <person name="Kurtzman C.P."/>
            <person name="Blackwell M."/>
            <person name="Grigoriev I.V."/>
            <person name="Jeffries T.W."/>
        </authorList>
    </citation>
    <scope>NUCLEOTIDE SEQUENCE [LARGE SCALE GENOMIC DNA]</scope>
    <source>
        <strain evidence="1 2">DSM 6958</strain>
    </source>
</reference>
<dbReference type="Proteomes" id="UP000095009">
    <property type="component" value="Unassembled WGS sequence"/>
</dbReference>
<dbReference type="Pfam" id="PF07957">
    <property type="entry name" value="DUF3294"/>
    <property type="match status" value="1"/>
</dbReference>
<keyword evidence="2" id="KW-1185">Reference proteome</keyword>
<name>A0A1E3PM53_9ASCO</name>
<evidence type="ECO:0000313" key="1">
    <source>
        <dbReference type="EMBL" id="ODQ66521.1"/>
    </source>
</evidence>
<protein>
    <submittedName>
        <fullName evidence="1">Uncharacterized protein</fullName>
    </submittedName>
</protein>
<dbReference type="InterPro" id="IPR012917">
    <property type="entry name" value="DUF3294"/>
</dbReference>